<feature type="transmembrane region" description="Helical" evidence="1">
    <location>
        <begin position="361"/>
        <end position="380"/>
    </location>
</feature>
<reference evidence="3 4" key="1">
    <citation type="submission" date="2019-01" db="EMBL/GenBank/DDBJ databases">
        <authorList>
            <person name="Chen W.-M."/>
        </authorList>
    </citation>
    <scope>NUCLEOTIDE SEQUENCE [LARGE SCALE GENOMIC DNA]</scope>
    <source>
        <strain evidence="3 4">FSY-15</strain>
    </source>
</reference>
<feature type="transmembrane region" description="Helical" evidence="1">
    <location>
        <begin position="204"/>
        <end position="235"/>
    </location>
</feature>
<feature type="transmembrane region" description="Helical" evidence="1">
    <location>
        <begin position="163"/>
        <end position="183"/>
    </location>
</feature>
<feature type="transmembrane region" description="Helical" evidence="1">
    <location>
        <begin position="301"/>
        <end position="323"/>
    </location>
</feature>
<dbReference type="Proteomes" id="UP000282832">
    <property type="component" value="Unassembled WGS sequence"/>
</dbReference>
<accession>A0A437PMN3</accession>
<keyword evidence="1" id="KW-1133">Transmembrane helix</keyword>
<keyword evidence="1" id="KW-0472">Membrane</keyword>
<organism evidence="3 4">
    <name type="scientific">Sandaracinomonas limnophila</name>
    <dbReference type="NCBI Taxonomy" id="1862386"/>
    <lineage>
        <taxon>Bacteria</taxon>
        <taxon>Pseudomonadati</taxon>
        <taxon>Bacteroidota</taxon>
        <taxon>Cytophagia</taxon>
        <taxon>Cytophagales</taxon>
        <taxon>Flectobacillaceae</taxon>
        <taxon>Sandaracinomonas</taxon>
    </lineage>
</organism>
<evidence type="ECO:0000313" key="3">
    <source>
        <dbReference type="EMBL" id="RVU23537.1"/>
    </source>
</evidence>
<keyword evidence="1" id="KW-0812">Transmembrane</keyword>
<sequence>MKFTVFSRFICGFFLLISLSYFANAGNEWVEQQDLSKNWYIYSPSWKTYLPYVASKHFSYQSKSLLFDTHQTYDAFLQIKPQEDFQLFVNGVYQKRLSKGSEYLLNLDSLMKPYRQNQTLIFTIYAKNLKGFPAEIKQLVKGNQGQNGFLNYLSRPSSLLNNFFLVSTILVLFLFSVVFRYFPRNFNYFFRFSDWINFNYKEDAVLISVFAFPNILMVFGLSLLTSFVAFYHSILDPIESAQLKLGSNVLQAEDALLFVAQKSILAFVMFYGRYLVYYIFTSLFKIEQLAKPHFFKSVQANIQFFSILYFGLFLIYFIAGSAYQPSLEQISFLVDAYFLVRVVYFYFLFKNSFNLNNISLAAYLLFMEGQVVFFGIRQLIFPNYI</sequence>
<feature type="transmembrane region" description="Helical" evidence="1">
    <location>
        <begin position="329"/>
        <end position="349"/>
    </location>
</feature>
<dbReference type="EMBL" id="SACY01000005">
    <property type="protein sequence ID" value="RVU23537.1"/>
    <property type="molecule type" value="Genomic_DNA"/>
</dbReference>
<feature type="signal peptide" evidence="2">
    <location>
        <begin position="1"/>
        <end position="25"/>
    </location>
</feature>
<dbReference type="AlphaFoldDB" id="A0A437PMN3"/>
<feature type="chain" id="PRO_5019412267" evidence="2">
    <location>
        <begin position="26"/>
        <end position="385"/>
    </location>
</feature>
<evidence type="ECO:0000256" key="1">
    <source>
        <dbReference type="SAM" id="Phobius"/>
    </source>
</evidence>
<feature type="transmembrane region" description="Helical" evidence="1">
    <location>
        <begin position="255"/>
        <end position="280"/>
    </location>
</feature>
<name>A0A437PMN3_9BACT</name>
<keyword evidence="2" id="KW-0732">Signal</keyword>
<comment type="caution">
    <text evidence="3">The sequence shown here is derived from an EMBL/GenBank/DDBJ whole genome shotgun (WGS) entry which is preliminary data.</text>
</comment>
<gene>
    <name evidence="3" type="ORF">EOJ36_10690</name>
</gene>
<dbReference type="OrthoDB" id="975088at2"/>
<protein>
    <submittedName>
        <fullName evidence="3">Uncharacterized protein</fullName>
    </submittedName>
</protein>
<keyword evidence="4" id="KW-1185">Reference proteome</keyword>
<dbReference type="RefSeq" id="WP_127805198.1">
    <property type="nucleotide sequence ID" value="NZ_SACY01000005.1"/>
</dbReference>
<evidence type="ECO:0000256" key="2">
    <source>
        <dbReference type="SAM" id="SignalP"/>
    </source>
</evidence>
<evidence type="ECO:0000313" key="4">
    <source>
        <dbReference type="Proteomes" id="UP000282832"/>
    </source>
</evidence>
<proteinExistence type="predicted"/>